<dbReference type="Proteomes" id="UP000289794">
    <property type="component" value="Chromosome"/>
</dbReference>
<sequence>MEKQVKNDAQTYTVVSQIKCPKDSGDSIHTITYKKATCTRVDDIILNFHCSRNSQCLDCQQDYL</sequence>
<name>A0A4V0Z7W5_9FIRM</name>
<reference evidence="1 2" key="1">
    <citation type="submission" date="2019-01" db="EMBL/GenBank/DDBJ databases">
        <title>PMF-metabolizing Aryl O-demethylase.</title>
        <authorList>
            <person name="Kim M."/>
        </authorList>
    </citation>
    <scope>NUCLEOTIDE SEQUENCE [LARGE SCALE GENOMIC DNA]</scope>
    <source>
        <strain evidence="1 2">PMF1</strain>
    </source>
</reference>
<proteinExistence type="predicted"/>
<gene>
    <name evidence="1" type="ORF">PMF13cell1_03784</name>
</gene>
<organism evidence="1 2">
    <name type="scientific">Blautia producta</name>
    <dbReference type="NCBI Taxonomy" id="33035"/>
    <lineage>
        <taxon>Bacteria</taxon>
        <taxon>Bacillati</taxon>
        <taxon>Bacillota</taxon>
        <taxon>Clostridia</taxon>
        <taxon>Lachnospirales</taxon>
        <taxon>Lachnospiraceae</taxon>
        <taxon>Blautia</taxon>
    </lineage>
</organism>
<dbReference type="KEGG" id="bpro:PMF13cell1_03784"/>
<dbReference type="AlphaFoldDB" id="A0A4V0Z7W5"/>
<evidence type="ECO:0000313" key="1">
    <source>
        <dbReference type="EMBL" id="QBE98218.1"/>
    </source>
</evidence>
<evidence type="ECO:0000313" key="2">
    <source>
        <dbReference type="Proteomes" id="UP000289794"/>
    </source>
</evidence>
<accession>A0A4V0Z7W5</accession>
<dbReference type="EMBL" id="CP035945">
    <property type="protein sequence ID" value="QBE98218.1"/>
    <property type="molecule type" value="Genomic_DNA"/>
</dbReference>
<protein>
    <submittedName>
        <fullName evidence="1">Uncharacterized protein</fullName>
    </submittedName>
</protein>